<evidence type="ECO:0000313" key="2">
    <source>
        <dbReference type="Proteomes" id="UP000236454"/>
    </source>
</evidence>
<dbReference type="RefSeq" id="WP_090249143.1">
    <property type="nucleotide sequence ID" value="NZ_FPAS01000003.1"/>
</dbReference>
<reference evidence="1 2" key="1">
    <citation type="submission" date="2016-10" db="EMBL/GenBank/DDBJ databases">
        <authorList>
            <person name="de Groot N.N."/>
        </authorList>
    </citation>
    <scope>NUCLEOTIDE SEQUENCE [LARGE SCALE GENOMIC DNA]</scope>
    <source>
        <strain evidence="1 2">CGMCC 1.7005</strain>
    </source>
</reference>
<dbReference type="STRING" id="477690.SAMN05216474_2081"/>
<keyword evidence="2" id="KW-1185">Reference proteome</keyword>
<organism evidence="1 2">
    <name type="scientific">Lishizhenia tianjinensis</name>
    <dbReference type="NCBI Taxonomy" id="477690"/>
    <lineage>
        <taxon>Bacteria</taxon>
        <taxon>Pseudomonadati</taxon>
        <taxon>Bacteroidota</taxon>
        <taxon>Flavobacteriia</taxon>
        <taxon>Flavobacteriales</taxon>
        <taxon>Crocinitomicaceae</taxon>
        <taxon>Lishizhenia</taxon>
    </lineage>
</organism>
<accession>A0A1I7AGY1</accession>
<gene>
    <name evidence="1" type="ORF">SAMN05216474_2081</name>
</gene>
<sequence>MLKTLFRRKLSDEQLANVFVNAMLDCVDKGFDEVVELIKEDPAFVTVPNLENYSDGHFTMIVIVANLSFLSDHFDAQQCADLENLIKEKFADIFGMTKDVFDEHLNNYKKFMARVNHPSKNMHYAMSKGMFHKYQLNDYQDGYFKKMKCPNPLFLKRMDEVMDSFVWNWDAFFKRYKMVG</sequence>
<proteinExistence type="predicted"/>
<protein>
    <submittedName>
        <fullName evidence="1">Uncharacterized protein</fullName>
    </submittedName>
</protein>
<dbReference type="Proteomes" id="UP000236454">
    <property type="component" value="Unassembled WGS sequence"/>
</dbReference>
<name>A0A1I7AGY1_9FLAO</name>
<dbReference type="OrthoDB" id="1467023at2"/>
<dbReference type="EMBL" id="FPAS01000003">
    <property type="protein sequence ID" value="SFT74196.1"/>
    <property type="molecule type" value="Genomic_DNA"/>
</dbReference>
<evidence type="ECO:0000313" key="1">
    <source>
        <dbReference type="EMBL" id="SFT74196.1"/>
    </source>
</evidence>
<dbReference type="AlphaFoldDB" id="A0A1I7AGY1"/>